<organism evidence="2 3">
    <name type="scientific">Bradyrhizobium jicamae</name>
    <dbReference type="NCBI Taxonomy" id="280332"/>
    <lineage>
        <taxon>Bacteria</taxon>
        <taxon>Pseudomonadati</taxon>
        <taxon>Pseudomonadota</taxon>
        <taxon>Alphaproteobacteria</taxon>
        <taxon>Hyphomicrobiales</taxon>
        <taxon>Nitrobacteraceae</taxon>
        <taxon>Bradyrhizobium</taxon>
    </lineage>
</organism>
<name>A0A0R3LP15_9BRAD</name>
<keyword evidence="1" id="KW-1133">Transmembrane helix</keyword>
<comment type="caution">
    <text evidence="2">The sequence shown here is derived from an EMBL/GenBank/DDBJ whole genome shotgun (WGS) entry which is preliminary data.</text>
</comment>
<keyword evidence="1" id="KW-0472">Membrane</keyword>
<feature type="transmembrane region" description="Helical" evidence="1">
    <location>
        <begin position="44"/>
        <end position="62"/>
    </location>
</feature>
<dbReference type="RefSeq" id="WP_057835413.1">
    <property type="nucleotide sequence ID" value="NZ_LLXZ01000071.1"/>
</dbReference>
<gene>
    <name evidence="2" type="ORF">CQ12_13750</name>
</gene>
<protein>
    <submittedName>
        <fullName evidence="2">Uncharacterized protein</fullName>
    </submittedName>
</protein>
<dbReference type="AlphaFoldDB" id="A0A0R3LP15"/>
<evidence type="ECO:0000256" key="1">
    <source>
        <dbReference type="SAM" id="Phobius"/>
    </source>
</evidence>
<dbReference type="EMBL" id="LLXZ01000071">
    <property type="protein sequence ID" value="KRR09548.1"/>
    <property type="molecule type" value="Genomic_DNA"/>
</dbReference>
<keyword evidence="3" id="KW-1185">Reference proteome</keyword>
<evidence type="ECO:0000313" key="3">
    <source>
        <dbReference type="Proteomes" id="UP000050863"/>
    </source>
</evidence>
<sequence>MMLFRTIVIWAVQVLPFCVGIGVAGLSAHLFGPIIAETFSIHELIPTALIFFAVAATLGWIGSRFWPEDRMYYNPLL</sequence>
<evidence type="ECO:0000313" key="2">
    <source>
        <dbReference type="EMBL" id="KRR09548.1"/>
    </source>
</evidence>
<reference evidence="2 3" key="1">
    <citation type="submission" date="2014-03" db="EMBL/GenBank/DDBJ databases">
        <title>Bradyrhizobium valentinum sp. nov., isolated from effective nodules of Lupinus mariae-josephae, a lupine endemic of basic-lime soils in Eastern Spain.</title>
        <authorList>
            <person name="Duran D."/>
            <person name="Rey L."/>
            <person name="Navarro A."/>
            <person name="Busquets A."/>
            <person name="Imperial J."/>
            <person name="Ruiz-Argueso T."/>
        </authorList>
    </citation>
    <scope>NUCLEOTIDE SEQUENCE [LARGE SCALE GENOMIC DNA]</scope>
    <source>
        <strain evidence="2 3">PAC68</strain>
    </source>
</reference>
<proteinExistence type="predicted"/>
<dbReference type="Proteomes" id="UP000050863">
    <property type="component" value="Unassembled WGS sequence"/>
</dbReference>
<keyword evidence="1" id="KW-0812">Transmembrane</keyword>
<accession>A0A0R3LP15</accession>
<feature type="transmembrane region" description="Helical" evidence="1">
    <location>
        <begin position="7"/>
        <end position="32"/>
    </location>
</feature>
<dbReference type="OrthoDB" id="8240677at2"/>